<dbReference type="Pfam" id="PF01370">
    <property type="entry name" value="Epimerase"/>
    <property type="match status" value="1"/>
</dbReference>
<feature type="domain" description="DUF1731" evidence="3">
    <location>
        <begin position="250"/>
        <end position="296"/>
    </location>
</feature>
<dbReference type="InterPro" id="IPR001509">
    <property type="entry name" value="Epimerase_deHydtase"/>
</dbReference>
<organism evidence="4 5">
    <name type="scientific">Ralstonia condita</name>
    <dbReference type="NCBI Taxonomy" id="3058600"/>
    <lineage>
        <taxon>Bacteria</taxon>
        <taxon>Pseudomonadati</taxon>
        <taxon>Pseudomonadota</taxon>
        <taxon>Betaproteobacteria</taxon>
        <taxon>Burkholderiales</taxon>
        <taxon>Burkholderiaceae</taxon>
        <taxon>Ralstonia</taxon>
    </lineage>
</organism>
<dbReference type="PANTHER" id="PTHR11092">
    <property type="entry name" value="SUGAR NUCLEOTIDE EPIMERASE RELATED"/>
    <property type="match status" value="1"/>
</dbReference>
<comment type="similarity">
    <text evidence="1">Belongs to the NAD(P)-dependent epimerase/dehydratase family. SDR39U1 subfamily.</text>
</comment>
<dbReference type="InterPro" id="IPR013549">
    <property type="entry name" value="DUF1731"/>
</dbReference>
<feature type="domain" description="NAD-dependent epimerase/dehydratase" evidence="2">
    <location>
        <begin position="3"/>
        <end position="223"/>
    </location>
</feature>
<dbReference type="Proteomes" id="UP001189616">
    <property type="component" value="Unassembled WGS sequence"/>
</dbReference>
<sequence length="308" mass="33708">MRILLTGGTGLIGRALCHHWKAQGHELIVWSRTPLRVPALCAGARGIAALQELEDSPPIDAVVNLAGAPIADRPWTAERRKVLWRSRIDLTRHLVDWLGTLSHRPNVLVSGSATGWYGDRGDAPLDEDSPSGNSDFGSELCVAWEQEAARAEALGMRVVLLRTAPVLARNGGMLARLRLPFSLGLGGRLGDGQQWMPWIHLDDEVGLIDFLLQREDCQGAFNACAPYMVRNVEFTRTLARELRRPAFFSVPGWVLRTGLGEMSVLLLGGQKAQPRRALEAGYRFRHPSLDSALSDLLTDAGSGTRRAG</sequence>
<evidence type="ECO:0000259" key="3">
    <source>
        <dbReference type="Pfam" id="PF08338"/>
    </source>
</evidence>
<comment type="caution">
    <text evidence="4">The sequence shown here is derived from an EMBL/GenBank/DDBJ whole genome shotgun (WGS) entry which is preliminary data.</text>
</comment>
<dbReference type="Pfam" id="PF08338">
    <property type="entry name" value="DUF1731"/>
    <property type="match status" value="1"/>
</dbReference>
<keyword evidence="5" id="KW-1185">Reference proteome</keyword>
<reference evidence="4 5" key="1">
    <citation type="submission" date="2023-07" db="EMBL/GenBank/DDBJ databases">
        <authorList>
            <person name="Peeters C."/>
        </authorList>
    </citation>
    <scope>NUCLEOTIDE SEQUENCE [LARGE SCALE GENOMIC DNA]</scope>
    <source>
        <strain evidence="4 5">LMG 7141</strain>
    </source>
</reference>
<dbReference type="InterPro" id="IPR036291">
    <property type="entry name" value="NAD(P)-bd_dom_sf"/>
</dbReference>
<dbReference type="EMBL" id="CATYWO010000002">
    <property type="protein sequence ID" value="CAJ0782960.1"/>
    <property type="molecule type" value="Genomic_DNA"/>
</dbReference>
<proteinExistence type="inferred from homology"/>
<dbReference type="SUPFAM" id="SSF51735">
    <property type="entry name" value="NAD(P)-binding Rossmann-fold domains"/>
    <property type="match status" value="1"/>
</dbReference>
<dbReference type="PANTHER" id="PTHR11092:SF0">
    <property type="entry name" value="EPIMERASE FAMILY PROTEIN SDR39U1"/>
    <property type="match status" value="1"/>
</dbReference>
<dbReference type="InterPro" id="IPR010099">
    <property type="entry name" value="SDR39U1"/>
</dbReference>
<protein>
    <submittedName>
        <fullName evidence="4">Epimerase family protein</fullName>
    </submittedName>
</protein>
<dbReference type="RefSeq" id="WP_316656633.1">
    <property type="nucleotide sequence ID" value="NZ_CATYWO010000002.1"/>
</dbReference>
<evidence type="ECO:0000259" key="2">
    <source>
        <dbReference type="Pfam" id="PF01370"/>
    </source>
</evidence>
<evidence type="ECO:0000256" key="1">
    <source>
        <dbReference type="ARBA" id="ARBA00009353"/>
    </source>
</evidence>
<evidence type="ECO:0000313" key="4">
    <source>
        <dbReference type="EMBL" id="CAJ0782960.1"/>
    </source>
</evidence>
<dbReference type="Gene3D" id="3.40.50.720">
    <property type="entry name" value="NAD(P)-binding Rossmann-like Domain"/>
    <property type="match status" value="1"/>
</dbReference>
<dbReference type="CDD" id="cd05242">
    <property type="entry name" value="SDR_a8"/>
    <property type="match status" value="1"/>
</dbReference>
<dbReference type="NCBIfam" id="TIGR01777">
    <property type="entry name" value="yfcH"/>
    <property type="match status" value="1"/>
</dbReference>
<name>A0ABM9J5I9_9RALS</name>
<gene>
    <name evidence="4" type="ORF">LMG7141_01330</name>
</gene>
<accession>A0ABM9J5I9</accession>
<evidence type="ECO:0000313" key="5">
    <source>
        <dbReference type="Proteomes" id="UP001189616"/>
    </source>
</evidence>